<evidence type="ECO:0000256" key="4">
    <source>
        <dbReference type="ARBA" id="ARBA00022603"/>
    </source>
</evidence>
<dbReference type="SUPFAM" id="SSF53474">
    <property type="entry name" value="alpha/beta-Hydrolases"/>
    <property type="match status" value="1"/>
</dbReference>
<keyword evidence="13" id="KW-1185">Reference proteome</keyword>
<comment type="caution">
    <text evidence="12">The sequence shown here is derived from an EMBL/GenBank/DDBJ whole genome shotgun (WGS) entry which is preliminary data.</text>
</comment>
<dbReference type="GO" id="GO:0004315">
    <property type="term" value="F:3-oxoacyl-[acyl-carrier-protein] synthase activity"/>
    <property type="evidence" value="ECO:0007669"/>
    <property type="project" value="InterPro"/>
</dbReference>
<dbReference type="GO" id="GO:0017000">
    <property type="term" value="P:antibiotic biosynthetic process"/>
    <property type="evidence" value="ECO:0007669"/>
    <property type="project" value="UniProtKB-ARBA"/>
</dbReference>
<dbReference type="InterPro" id="IPR032088">
    <property type="entry name" value="SAT"/>
</dbReference>
<dbReference type="Gene3D" id="3.30.70.3290">
    <property type="match status" value="1"/>
</dbReference>
<evidence type="ECO:0000256" key="5">
    <source>
        <dbReference type="ARBA" id="ARBA00022679"/>
    </source>
</evidence>
<dbReference type="PROSITE" id="PS52004">
    <property type="entry name" value="KS3_2"/>
    <property type="match status" value="1"/>
</dbReference>
<dbReference type="GO" id="GO:0008168">
    <property type="term" value="F:methyltransferase activity"/>
    <property type="evidence" value="ECO:0007669"/>
    <property type="project" value="UniProtKB-KW"/>
</dbReference>
<dbReference type="InterPro" id="IPR041068">
    <property type="entry name" value="HTH_51"/>
</dbReference>
<dbReference type="SUPFAM" id="SSF53335">
    <property type="entry name" value="S-adenosyl-L-methionine-dependent methyltransferases"/>
    <property type="match status" value="1"/>
</dbReference>
<dbReference type="InterPro" id="IPR032821">
    <property type="entry name" value="PKS_assoc"/>
</dbReference>
<dbReference type="GO" id="GO:0031177">
    <property type="term" value="F:phosphopantetheine binding"/>
    <property type="evidence" value="ECO:0007669"/>
    <property type="project" value="InterPro"/>
</dbReference>
<dbReference type="InterPro" id="IPR016039">
    <property type="entry name" value="Thiolase-like"/>
</dbReference>
<feature type="domain" description="Carrier" evidence="9">
    <location>
        <begin position="1766"/>
        <end position="1841"/>
    </location>
</feature>
<feature type="active site" description="Proton donor; for dehydratase activity" evidence="7">
    <location>
        <position position="1510"/>
    </location>
</feature>
<dbReference type="SMART" id="SM00827">
    <property type="entry name" value="PKS_AT"/>
    <property type="match status" value="1"/>
</dbReference>
<evidence type="ECO:0000259" key="10">
    <source>
        <dbReference type="PROSITE" id="PS52004"/>
    </source>
</evidence>
<evidence type="ECO:0000259" key="9">
    <source>
        <dbReference type="PROSITE" id="PS50075"/>
    </source>
</evidence>
<feature type="region of interest" description="N-terminal hotdog fold" evidence="7">
    <location>
        <begin position="1291"/>
        <end position="1420"/>
    </location>
</feature>
<dbReference type="InterPro" id="IPR018201">
    <property type="entry name" value="Ketoacyl_synth_AS"/>
</dbReference>
<evidence type="ECO:0000313" key="12">
    <source>
        <dbReference type="EMBL" id="KAJ6039220.1"/>
    </source>
</evidence>
<dbReference type="Gene3D" id="3.40.47.10">
    <property type="match status" value="1"/>
</dbReference>
<evidence type="ECO:0000259" key="11">
    <source>
        <dbReference type="PROSITE" id="PS52019"/>
    </source>
</evidence>
<accession>A0AAD6N7V4</accession>
<organism evidence="12 13">
    <name type="scientific">Penicillium canescens</name>
    <dbReference type="NCBI Taxonomy" id="5083"/>
    <lineage>
        <taxon>Eukaryota</taxon>
        <taxon>Fungi</taxon>
        <taxon>Dikarya</taxon>
        <taxon>Ascomycota</taxon>
        <taxon>Pezizomycotina</taxon>
        <taxon>Eurotiomycetes</taxon>
        <taxon>Eurotiomycetidae</taxon>
        <taxon>Eurotiales</taxon>
        <taxon>Aspergillaceae</taxon>
        <taxon>Penicillium</taxon>
    </lineage>
</organism>
<dbReference type="InterPro" id="IPR036736">
    <property type="entry name" value="ACP-like_sf"/>
</dbReference>
<evidence type="ECO:0000256" key="7">
    <source>
        <dbReference type="PROSITE-ProRule" id="PRU01363"/>
    </source>
</evidence>
<dbReference type="GO" id="GO:0004312">
    <property type="term" value="F:fatty acid synthase activity"/>
    <property type="evidence" value="ECO:0007669"/>
    <property type="project" value="TreeGrafter"/>
</dbReference>
<keyword evidence="2" id="KW-0596">Phosphopantetheine</keyword>
<dbReference type="InterPro" id="IPR016036">
    <property type="entry name" value="Malonyl_transacylase_ACP-bd"/>
</dbReference>
<dbReference type="InterPro" id="IPR016035">
    <property type="entry name" value="Acyl_Trfase/lysoPLipase"/>
</dbReference>
<dbReference type="SUPFAM" id="SSF55048">
    <property type="entry name" value="Probable ACP-binding domain of malonyl-CoA ACP transacylase"/>
    <property type="match status" value="1"/>
</dbReference>
<evidence type="ECO:0000256" key="6">
    <source>
        <dbReference type="ARBA" id="ARBA00023268"/>
    </source>
</evidence>
<dbReference type="SMART" id="SM00823">
    <property type="entry name" value="PKS_PP"/>
    <property type="match status" value="2"/>
</dbReference>
<dbReference type="InterPro" id="IPR049551">
    <property type="entry name" value="PKS_DH_C"/>
</dbReference>
<dbReference type="InterPro" id="IPR049492">
    <property type="entry name" value="BD-FAE-like_dom"/>
</dbReference>
<dbReference type="Pfam" id="PF14765">
    <property type="entry name" value="PS-DH"/>
    <property type="match status" value="1"/>
</dbReference>
<dbReference type="InterPro" id="IPR042104">
    <property type="entry name" value="PKS_dehydratase_sf"/>
</dbReference>
<keyword evidence="6" id="KW-0511">Multifunctional enzyme</keyword>
<keyword evidence="5" id="KW-0808">Transferase</keyword>
<reference evidence="12" key="1">
    <citation type="journal article" date="2023" name="IMA Fungus">
        <title>Comparative genomic study of the Penicillium genus elucidates a diverse pangenome and 15 lateral gene transfer events.</title>
        <authorList>
            <person name="Petersen C."/>
            <person name="Sorensen T."/>
            <person name="Nielsen M.R."/>
            <person name="Sondergaard T.E."/>
            <person name="Sorensen J.L."/>
            <person name="Fitzpatrick D.A."/>
            <person name="Frisvad J.C."/>
            <person name="Nielsen K.L."/>
        </authorList>
    </citation>
    <scope>NUCLEOTIDE SEQUENCE</scope>
    <source>
        <strain evidence="12">IBT 15450</strain>
    </source>
</reference>
<dbReference type="PROSITE" id="PS00012">
    <property type="entry name" value="PHOSPHOPANTETHEINE"/>
    <property type="match status" value="2"/>
</dbReference>
<dbReference type="Pfam" id="PF16073">
    <property type="entry name" value="SAT"/>
    <property type="match status" value="1"/>
</dbReference>
<dbReference type="PANTHER" id="PTHR43775">
    <property type="entry name" value="FATTY ACID SYNTHASE"/>
    <property type="match status" value="1"/>
</dbReference>
<dbReference type="Pfam" id="PF00698">
    <property type="entry name" value="Acyl_transf_1"/>
    <property type="match status" value="1"/>
</dbReference>
<dbReference type="InterPro" id="IPR001227">
    <property type="entry name" value="Ac_transferase_dom_sf"/>
</dbReference>
<gene>
    <name evidence="12" type="ORF">N7460_007252</name>
</gene>
<dbReference type="Pfam" id="PF13489">
    <property type="entry name" value="Methyltransf_23"/>
    <property type="match status" value="1"/>
</dbReference>
<dbReference type="InterPro" id="IPR009081">
    <property type="entry name" value="PP-bd_ACP"/>
</dbReference>
<feature type="domain" description="Carrier" evidence="9">
    <location>
        <begin position="1864"/>
        <end position="1941"/>
    </location>
</feature>
<dbReference type="GO" id="GO:0006633">
    <property type="term" value="P:fatty acid biosynthetic process"/>
    <property type="evidence" value="ECO:0007669"/>
    <property type="project" value="InterPro"/>
</dbReference>
<dbReference type="Gene3D" id="3.40.50.1820">
    <property type="entry name" value="alpha/beta hydrolase"/>
    <property type="match status" value="1"/>
</dbReference>
<dbReference type="Pfam" id="PF02801">
    <property type="entry name" value="Ketoacyl-synt_C"/>
    <property type="match status" value="1"/>
</dbReference>
<evidence type="ECO:0000313" key="13">
    <source>
        <dbReference type="Proteomes" id="UP001219568"/>
    </source>
</evidence>
<dbReference type="PROSITE" id="PS50075">
    <property type="entry name" value="CARRIER"/>
    <property type="match status" value="3"/>
</dbReference>
<dbReference type="GO" id="GO:0030639">
    <property type="term" value="P:polyketide biosynthetic process"/>
    <property type="evidence" value="ECO:0007669"/>
    <property type="project" value="UniProtKB-ARBA"/>
</dbReference>
<dbReference type="SUPFAM" id="SSF47336">
    <property type="entry name" value="ACP-like"/>
    <property type="match status" value="3"/>
</dbReference>
<sequence>MASPWFSGPLPSLAIFGPQSKTPSDRYLSELRSYIRSKAVLVPLVQAIKDLPRVWAAFRPLHPGFATLEDGPICLQNLSDWISSDEEGIGALDGVPSGMLALPLLLVIHLAQYFQFLDQTNRTHHEMINHFHSGGGIQGYCGGMLAAVSVACARDEEEIVAHACKIIRIAVGIGAAGDVGDDNPSKMSTIMVIRLKHAGQAEEIVKSFPGTHISAITDARTVSIVGPARCLLELQQFAVAQKLTVQLIPLRGKLHHPDNLQLVEELSKFCDADEQLRIPHAACALVPFRSNRTTKISTEGSFSLEIARTILVDKCEWYQLLSEVAMDLSRTGRTTHFLAAFGIGDCVSLKPFRDAGVQISKMDMFTLLGMSPTRAPELEPSPGIPTDQSSRAIAVVGLAGRFPGANSVEELWEVISSGKSMVQEVPTERINFQDSFRVQSDCKWASKQKFYGNFITDHDCFDYSFFRVSSKEATYMDPQQCLLLETAYQAMESSGYICSTQRRDAGDRVGVFLGASFIDYLEHTSAHAPNAYTATGTITAFLSGKVSHYFGWTGPSEVIDTACSASLVAISRACRALQRGECTTALAGGVNFLGTATHFLDLGRAGFLSQTGQCKPFDAAADGYCRSEGVGLLVLKPLVEAMANHDKIFAVIPGIATNQGSDPKSITVPHTASQLQLYKDILQEANMSPSLVTYVETHGTGTQVGDPVEIEGIRRGFASPTREHALYVGSIKANIGHCECAAGVAGVIKAILMINKGLIPPMANFQRLNPKIPSIEPAKMVIPTATQPWRAPFRAICVNSYGAAGSNAALLLCQSPQQDKPDAAPYPRLPSPYPIILTAASRNSLSANARSLKKYLAGSAPKIGDVALTLFQCRKPQRFAWTCTAEDISTLSGSLDALEKVTEVPQTPKKLVLAFSGQAKQAVGLHKGLYESCPLLQQHLDRCDHYLVRSGSPSLYPWIFQTKPHCDVVLLQCSLFALQYACATAWIESGLKVDAVVGHSFGELTAMAVAGVMSLEDAMDLVRTRAQLIQSKWGPEQGTMVVIHGTEAVIHDIIARLPDGSGEVEIACYNAPTSHVIVGSADAIAAIENILLQEPSFRGIASSKVDTTHGFHSRFSESLLGDLDEAAERCHFSSPQIPVESSTRDPVSHISFQRISQHMRRPVFFYHAVHRLEQHLGSCIWLEAGVDSPIIPMIKKAVLAPQEHVFLPIKLGTRQNPMDAVSEATAQLWREGVPVSFFNFKTAGVKPIWLPPYSFERTKAWLAYVDPIQDALRTRTLKAPEPRTESKGVSLKLVRPLTDAQQDPHTLCFGVGTLTERFRSIVTGHNVIGHPLCPAALYIEFVIMAATSVLDSGDRPGFSLWDFRIDAPLGIDTRRAVNLTIRGKHSPDWTFTVESSAIGNLKSKSTVHAKASFRLFAALDDHQARQFQYQQRVVKARLSNFMAIAPPTETFRTRRAYKLFSRVVNYSSILQGISVVVMAGTEVMAELALPAASDTEESTAVSACDTIALDNYVQVLGLLVNTSDLCADDEAYLATGADSIVVHPGCDFKAMRKGRVYASFCAVGDAKATGDIFVLDNDEALVVTITGMHFSKLPLSTLHKILGPVTQDDTISRSRLNQQFSACPAIHLPTPSTTAPKVLNEGPSTSSTQNGIDEASIVALKKVMAEFIGLSPGEISINAAIADLGVDSLAAIELVDELRSRFHVEIGSNEVLATNIEGIVRLLPKMQSWTPDLDKTLSGTNPSRSASTGIVSSFLSPAFNQTSINSGRQEHILTLIAEYAAIDVQSITPDATFEALGVDSLSLIELISSVQEAFGVELDFDLSTTVTALVSLLNQTSDRNMLQPMRPPLADATQVASNPNFETSALKDAVYKVLAEYAAVDMSSIVKTASLDAIGFDSLSLIELKSALEIYGSELELDLSTTVETLLSTVGAASNAVYEPLTPSSSPPNRSPTSLEPPAISFSQKDECLGNTGLDNNSSPSRDPLEALNDCQSLFTAAADRHGLTGYWETVVLQQDELTVAYITEAFEQLGIRLRDLREGETVPELDCSPKHSRLVSRLWDILTEYGIVKRRGSQITRSTKPLPSLLPEALLDRLTTSHPKYTTDAQLISVTAPHLARCLTEQEDAVRLLFGTPTGKDVLNKFYSDSPLFKPSTNLLLDLMDRVIPRGNLQAPFRILEVGAGTGVLRNNCANISPTLVNVAKRKFSQQYPWMDFCTLDLEKDPPATLQAKYDLVLGTNVVHATSHITRSCTRIKSMLRKDGFVVLLELTRNINWFDLVFGLLSGWWSAKDGRNYPLQPPHAWVSYLQEAGFGSCGWTTGSTKESTTQQIIIGSTRLHKIGTKNETQRYELRTVPYKVVDDLPIEADIYYPPPQDRSRNKPMPIALMLHGGGYMTLSRRAIRPHQTQYLLTNNLLPISLDYRLCPEVDVHSGPITDICDALVWARTTLPGIAKEQGVLVDVDKLVVVGWSTGGHLAITTGWTCFEKGVKPPTAILSFYAPTDFEHECAFSRNGTLWFLRWDC</sequence>
<dbReference type="PROSITE" id="PS52019">
    <property type="entry name" value="PKS_MFAS_DH"/>
    <property type="match status" value="1"/>
</dbReference>
<feature type="domain" description="Carrier" evidence="9">
    <location>
        <begin position="1654"/>
        <end position="1737"/>
    </location>
</feature>
<protein>
    <submittedName>
        <fullName evidence="12">Uncharacterized protein</fullName>
    </submittedName>
</protein>
<dbReference type="CDD" id="cd00833">
    <property type="entry name" value="PKS"/>
    <property type="match status" value="1"/>
</dbReference>
<dbReference type="PROSITE" id="PS00606">
    <property type="entry name" value="KS3_1"/>
    <property type="match status" value="1"/>
</dbReference>
<dbReference type="GO" id="GO:0032259">
    <property type="term" value="P:methylation"/>
    <property type="evidence" value="ECO:0007669"/>
    <property type="project" value="UniProtKB-KW"/>
</dbReference>
<dbReference type="InterPro" id="IPR050091">
    <property type="entry name" value="PKS_NRPS_Biosynth_Enz"/>
</dbReference>
<dbReference type="InterPro" id="IPR020841">
    <property type="entry name" value="PKS_Beta-ketoAc_synthase_dom"/>
</dbReference>
<evidence type="ECO:0000256" key="3">
    <source>
        <dbReference type="ARBA" id="ARBA00022553"/>
    </source>
</evidence>
<proteinExistence type="predicted"/>
<dbReference type="InterPro" id="IPR020806">
    <property type="entry name" value="PKS_PP-bd"/>
</dbReference>
<feature type="domain" description="PKS/mFAS DH" evidence="11">
    <location>
        <begin position="1291"/>
        <end position="1599"/>
    </location>
</feature>
<keyword evidence="4" id="KW-0489">Methyltransferase</keyword>
<dbReference type="InterPro" id="IPR049900">
    <property type="entry name" value="PKS_mFAS_DH"/>
</dbReference>
<dbReference type="InterPro" id="IPR029063">
    <property type="entry name" value="SAM-dependent_MTases_sf"/>
</dbReference>
<dbReference type="InterPro" id="IPR014030">
    <property type="entry name" value="Ketoacyl_synth_N"/>
</dbReference>
<dbReference type="Proteomes" id="UP001219568">
    <property type="component" value="Unassembled WGS sequence"/>
</dbReference>
<dbReference type="InterPro" id="IPR029058">
    <property type="entry name" value="AB_hydrolase_fold"/>
</dbReference>
<name>A0AAD6N7V4_PENCN</name>
<dbReference type="SMART" id="SM01294">
    <property type="entry name" value="PKS_PP_betabranch"/>
    <property type="match status" value="1"/>
</dbReference>
<feature type="region of interest" description="C-terminal hotdog fold" evidence="7">
    <location>
        <begin position="1448"/>
        <end position="1599"/>
    </location>
</feature>
<dbReference type="Pfam" id="PF16197">
    <property type="entry name" value="KAsynt_C_assoc"/>
    <property type="match status" value="1"/>
</dbReference>
<feature type="active site" description="Proton acceptor; for dehydratase activity" evidence="7">
    <location>
        <position position="1325"/>
    </location>
</feature>
<reference evidence="12" key="2">
    <citation type="submission" date="2023-01" db="EMBL/GenBank/DDBJ databases">
        <authorList>
            <person name="Petersen C."/>
        </authorList>
    </citation>
    <scope>NUCLEOTIDE SEQUENCE</scope>
    <source>
        <strain evidence="12">IBT 15450</strain>
    </source>
</reference>
<dbReference type="Pfam" id="PF00550">
    <property type="entry name" value="PP-binding"/>
    <property type="match status" value="2"/>
</dbReference>
<evidence type="ECO:0000256" key="2">
    <source>
        <dbReference type="ARBA" id="ARBA00022450"/>
    </source>
</evidence>
<dbReference type="Gene3D" id="3.40.366.10">
    <property type="entry name" value="Malonyl-Coenzyme A Acyl Carrier Protein, domain 2"/>
    <property type="match status" value="2"/>
</dbReference>
<dbReference type="InterPro" id="IPR014043">
    <property type="entry name" value="Acyl_transferase_dom"/>
</dbReference>
<keyword evidence="3" id="KW-0597">Phosphoprotein</keyword>
<evidence type="ECO:0000256" key="8">
    <source>
        <dbReference type="SAM" id="MobiDB-lite"/>
    </source>
</evidence>
<evidence type="ECO:0000256" key="1">
    <source>
        <dbReference type="ARBA" id="ARBA00004721"/>
    </source>
</evidence>
<dbReference type="Gene3D" id="1.10.1200.10">
    <property type="entry name" value="ACP-like"/>
    <property type="match status" value="3"/>
</dbReference>
<dbReference type="PANTHER" id="PTHR43775:SF21">
    <property type="entry name" value="NON-REDUCING POLYKETIDE SYNTHASE AUSA-RELATED"/>
    <property type="match status" value="1"/>
</dbReference>
<dbReference type="SUPFAM" id="SSF52151">
    <property type="entry name" value="FabD/lysophospholipase-like"/>
    <property type="match status" value="1"/>
</dbReference>
<dbReference type="InterPro" id="IPR014031">
    <property type="entry name" value="Ketoacyl_synth_C"/>
</dbReference>
<feature type="region of interest" description="Disordered" evidence="8">
    <location>
        <begin position="1938"/>
        <end position="1958"/>
    </location>
</feature>
<dbReference type="Pfam" id="PF00109">
    <property type="entry name" value="ketoacyl-synt"/>
    <property type="match status" value="1"/>
</dbReference>
<dbReference type="SMART" id="SM00825">
    <property type="entry name" value="PKS_KS"/>
    <property type="match status" value="1"/>
</dbReference>
<feature type="domain" description="Ketosynthase family 3 (KS3)" evidence="10">
    <location>
        <begin position="390"/>
        <end position="814"/>
    </location>
</feature>
<dbReference type="Gene3D" id="3.40.50.150">
    <property type="entry name" value="Vaccinia Virus protein VP39"/>
    <property type="match status" value="1"/>
</dbReference>
<dbReference type="SUPFAM" id="SSF53901">
    <property type="entry name" value="Thiolase-like"/>
    <property type="match status" value="1"/>
</dbReference>
<dbReference type="EMBL" id="JAQJZL010000006">
    <property type="protein sequence ID" value="KAJ6039220.1"/>
    <property type="molecule type" value="Genomic_DNA"/>
</dbReference>
<dbReference type="InterPro" id="IPR006162">
    <property type="entry name" value="Ppantetheine_attach_site"/>
</dbReference>
<dbReference type="Pfam" id="PF20434">
    <property type="entry name" value="BD-FAE"/>
    <property type="match status" value="1"/>
</dbReference>
<comment type="pathway">
    <text evidence="1">Secondary metabolite biosynthesis; terpenoid biosynthesis.</text>
</comment>
<dbReference type="Gene3D" id="3.10.129.110">
    <property type="entry name" value="Polyketide synthase dehydratase"/>
    <property type="match status" value="1"/>
</dbReference>
<dbReference type="Pfam" id="PF18558">
    <property type="entry name" value="HTH_51"/>
    <property type="match status" value="1"/>
</dbReference>